<sequence length="160" mass="18893">MNSIIKLMSWKTTIHLSVVVLALLIVLDFYGIYTNNFYFIKPENYLFPVITIIHFTFLYVLNFKITEDELTDPMMRNVEYLLYGSFLIYVYKTSESIYTLTTYGEFLNYVLPTTFLPVGITSLVLHILLLVLTILAVHHRRELVGEYKFNDMNQHVDTWE</sequence>
<feature type="transmembrane region" description="Helical" evidence="1">
    <location>
        <begin position="12"/>
        <end position="33"/>
    </location>
</feature>
<gene>
    <name evidence="2" type="ORF">ENH87_20870</name>
</gene>
<feature type="transmembrane region" description="Helical" evidence="1">
    <location>
        <begin position="45"/>
        <end position="65"/>
    </location>
</feature>
<keyword evidence="1" id="KW-0812">Transmembrane</keyword>
<protein>
    <submittedName>
        <fullName evidence="2">Uncharacterized protein</fullName>
    </submittedName>
</protein>
<feature type="transmembrane region" description="Helical" evidence="1">
    <location>
        <begin position="114"/>
        <end position="137"/>
    </location>
</feature>
<evidence type="ECO:0000313" key="2">
    <source>
        <dbReference type="EMBL" id="HEA23343.1"/>
    </source>
</evidence>
<organism evidence="2">
    <name type="scientific">Pricia antarctica</name>
    <dbReference type="NCBI Taxonomy" id="641691"/>
    <lineage>
        <taxon>Bacteria</taxon>
        <taxon>Pseudomonadati</taxon>
        <taxon>Bacteroidota</taxon>
        <taxon>Flavobacteriia</taxon>
        <taxon>Flavobacteriales</taxon>
        <taxon>Flavobacteriaceae</taxon>
        <taxon>Pricia</taxon>
    </lineage>
</organism>
<reference evidence="2" key="1">
    <citation type="journal article" date="2020" name="mSystems">
        <title>Genome- and Community-Level Interaction Insights into Carbon Utilization and Element Cycling Functions of Hydrothermarchaeota in Hydrothermal Sediment.</title>
        <authorList>
            <person name="Zhou Z."/>
            <person name="Liu Y."/>
            <person name="Xu W."/>
            <person name="Pan J."/>
            <person name="Luo Z.H."/>
            <person name="Li M."/>
        </authorList>
    </citation>
    <scope>NUCLEOTIDE SEQUENCE [LARGE SCALE GENOMIC DNA]</scope>
    <source>
        <strain evidence="2">HyVt-345</strain>
    </source>
</reference>
<dbReference type="AlphaFoldDB" id="A0A831VSZ1"/>
<evidence type="ECO:0000256" key="1">
    <source>
        <dbReference type="SAM" id="Phobius"/>
    </source>
</evidence>
<dbReference type="Proteomes" id="UP000886191">
    <property type="component" value="Unassembled WGS sequence"/>
</dbReference>
<keyword evidence="1" id="KW-1133">Transmembrane helix</keyword>
<proteinExistence type="predicted"/>
<accession>A0A831VSZ1</accession>
<keyword evidence="1" id="KW-0472">Membrane</keyword>
<name>A0A831VSZ1_9FLAO</name>
<feature type="transmembrane region" description="Helical" evidence="1">
    <location>
        <begin position="77"/>
        <end position="94"/>
    </location>
</feature>
<dbReference type="EMBL" id="DRGL01000079">
    <property type="protein sequence ID" value="HEA23343.1"/>
    <property type="molecule type" value="Genomic_DNA"/>
</dbReference>
<comment type="caution">
    <text evidence="2">The sequence shown here is derived from an EMBL/GenBank/DDBJ whole genome shotgun (WGS) entry which is preliminary data.</text>
</comment>